<name>A0A6A4HNN3_9AGAR</name>
<comment type="similarity">
    <text evidence="2 9">Belongs to the copper/topaquinone oxidase family.</text>
</comment>
<evidence type="ECO:0000256" key="6">
    <source>
        <dbReference type="ARBA" id="ARBA00023008"/>
    </source>
</evidence>
<feature type="active site" description="Proton acceptor" evidence="7">
    <location>
        <position position="383"/>
    </location>
</feature>
<dbReference type="GO" id="GO:0008131">
    <property type="term" value="F:primary methylamine oxidase activity"/>
    <property type="evidence" value="ECO:0007669"/>
    <property type="project" value="InterPro"/>
</dbReference>
<evidence type="ECO:0000259" key="11">
    <source>
        <dbReference type="Pfam" id="PF09248"/>
    </source>
</evidence>
<dbReference type="InterPro" id="IPR015798">
    <property type="entry name" value="Cu_amine_oxidase_C"/>
</dbReference>
<comment type="cofactor">
    <cofactor evidence="9">
        <name>Cu cation</name>
        <dbReference type="ChEBI" id="CHEBI:23378"/>
    </cofactor>
    <text evidence="9">Contains 1 topaquinone per subunit.</text>
</comment>
<evidence type="ECO:0000256" key="1">
    <source>
        <dbReference type="ARBA" id="ARBA00001935"/>
    </source>
</evidence>
<dbReference type="InterPro" id="IPR015328">
    <property type="entry name" value="DUF1965"/>
</dbReference>
<dbReference type="PANTHER" id="PTHR10638">
    <property type="entry name" value="COPPER AMINE OXIDASE"/>
    <property type="match status" value="1"/>
</dbReference>
<keyword evidence="4 7" id="KW-0801">TPQ</keyword>
<evidence type="ECO:0000313" key="13">
    <source>
        <dbReference type="Proteomes" id="UP000799118"/>
    </source>
</evidence>
<keyword evidence="5 9" id="KW-0560">Oxidoreductase</keyword>
<dbReference type="InterPro" id="IPR036460">
    <property type="entry name" value="Cu_amine_oxidase_C_sf"/>
</dbReference>
<evidence type="ECO:0000313" key="12">
    <source>
        <dbReference type="EMBL" id="KAE9399241.1"/>
    </source>
</evidence>
<dbReference type="Gene3D" id="2.70.98.20">
    <property type="entry name" value="Copper amine oxidase, catalytic domain"/>
    <property type="match status" value="1"/>
</dbReference>
<evidence type="ECO:0000259" key="10">
    <source>
        <dbReference type="Pfam" id="PF01179"/>
    </source>
</evidence>
<proteinExistence type="inferred from homology"/>
<feature type="domain" description="Copper amine oxidase catalytic" evidence="10">
    <location>
        <begin position="309"/>
        <end position="722"/>
    </location>
</feature>
<dbReference type="GO" id="GO:0005507">
    <property type="term" value="F:copper ion binding"/>
    <property type="evidence" value="ECO:0007669"/>
    <property type="project" value="InterPro"/>
</dbReference>
<comment type="cofactor">
    <cofactor evidence="1">
        <name>Cu cation</name>
        <dbReference type="ChEBI" id="CHEBI:23378"/>
    </cofactor>
</comment>
<organism evidence="12 13">
    <name type="scientific">Gymnopus androsaceus JB14</name>
    <dbReference type="NCBI Taxonomy" id="1447944"/>
    <lineage>
        <taxon>Eukaryota</taxon>
        <taxon>Fungi</taxon>
        <taxon>Dikarya</taxon>
        <taxon>Basidiomycota</taxon>
        <taxon>Agaricomycotina</taxon>
        <taxon>Agaricomycetes</taxon>
        <taxon>Agaricomycetidae</taxon>
        <taxon>Agaricales</taxon>
        <taxon>Marasmiineae</taxon>
        <taxon>Omphalotaceae</taxon>
        <taxon>Gymnopus</taxon>
    </lineage>
</organism>
<accession>A0A6A4HNN3</accession>
<keyword evidence="6 9" id="KW-0186">Copper</keyword>
<feature type="modified residue" description="2',4',5'-topaquinone" evidence="8">
    <location>
        <position position="466"/>
    </location>
</feature>
<dbReference type="Proteomes" id="UP000799118">
    <property type="component" value="Unassembled WGS sequence"/>
</dbReference>
<keyword evidence="13" id="KW-1185">Reference proteome</keyword>
<dbReference type="PANTHER" id="PTHR10638:SF20">
    <property type="entry name" value="AMINE OXIDASE"/>
    <property type="match status" value="1"/>
</dbReference>
<dbReference type="EMBL" id="ML769472">
    <property type="protein sequence ID" value="KAE9399241.1"/>
    <property type="molecule type" value="Genomic_DNA"/>
</dbReference>
<dbReference type="PRINTS" id="PR00766">
    <property type="entry name" value="CUDAOXIDASE"/>
</dbReference>
<dbReference type="Pfam" id="PF01179">
    <property type="entry name" value="Cu_amine_oxid"/>
    <property type="match status" value="1"/>
</dbReference>
<comment type="PTM">
    <text evidence="8 9">Topaquinone (TPQ) is generated by copper-dependent autoxidation of a specific tyrosyl residue.</text>
</comment>
<keyword evidence="3 9" id="KW-0479">Metal-binding</keyword>
<dbReference type="OrthoDB" id="3341590at2759"/>
<gene>
    <name evidence="12" type="ORF">BT96DRAFT_965727</name>
</gene>
<evidence type="ECO:0000256" key="5">
    <source>
        <dbReference type="ARBA" id="ARBA00023002"/>
    </source>
</evidence>
<dbReference type="EC" id="1.4.3.-" evidence="9"/>
<feature type="active site" description="Schiff-base intermediate with substrate; via topaquinone" evidence="7">
    <location>
        <position position="466"/>
    </location>
</feature>
<dbReference type="GO" id="GO:0009308">
    <property type="term" value="P:amine metabolic process"/>
    <property type="evidence" value="ECO:0007669"/>
    <property type="project" value="UniProtKB-UniRule"/>
</dbReference>
<dbReference type="GO" id="GO:0048038">
    <property type="term" value="F:quinone binding"/>
    <property type="evidence" value="ECO:0007669"/>
    <property type="project" value="InterPro"/>
</dbReference>
<evidence type="ECO:0000256" key="4">
    <source>
        <dbReference type="ARBA" id="ARBA00022772"/>
    </source>
</evidence>
<dbReference type="AlphaFoldDB" id="A0A6A4HNN3"/>
<dbReference type="InterPro" id="IPR016182">
    <property type="entry name" value="Cu_amine_oxidase_N-reg"/>
</dbReference>
<dbReference type="SUPFAM" id="SSF49998">
    <property type="entry name" value="Amine oxidase catalytic domain"/>
    <property type="match status" value="1"/>
</dbReference>
<evidence type="ECO:0000256" key="9">
    <source>
        <dbReference type="RuleBase" id="RU000672"/>
    </source>
</evidence>
<feature type="domain" description="DUF1965" evidence="11">
    <location>
        <begin position="230"/>
        <end position="283"/>
    </location>
</feature>
<protein>
    <recommendedName>
        <fullName evidence="9">Amine oxidase</fullName>
        <ecNumber evidence="9">1.4.3.-</ecNumber>
    </recommendedName>
</protein>
<dbReference type="Gene3D" id="3.10.450.40">
    <property type="match status" value="2"/>
</dbReference>
<dbReference type="Pfam" id="PF09248">
    <property type="entry name" value="DUF1965"/>
    <property type="match status" value="1"/>
</dbReference>
<evidence type="ECO:0000256" key="7">
    <source>
        <dbReference type="PIRSR" id="PIRSR600269-50"/>
    </source>
</evidence>
<dbReference type="SUPFAM" id="SSF54416">
    <property type="entry name" value="Amine oxidase N-terminal region"/>
    <property type="match status" value="2"/>
</dbReference>
<reference evidence="12" key="1">
    <citation type="journal article" date="2019" name="Environ. Microbiol.">
        <title>Fungal ecological strategies reflected in gene transcription - a case study of two litter decomposers.</title>
        <authorList>
            <person name="Barbi F."/>
            <person name="Kohler A."/>
            <person name="Barry K."/>
            <person name="Baskaran P."/>
            <person name="Daum C."/>
            <person name="Fauchery L."/>
            <person name="Ihrmark K."/>
            <person name="Kuo A."/>
            <person name="LaButti K."/>
            <person name="Lipzen A."/>
            <person name="Morin E."/>
            <person name="Grigoriev I.V."/>
            <person name="Henrissat B."/>
            <person name="Lindahl B."/>
            <person name="Martin F."/>
        </authorList>
    </citation>
    <scope>NUCLEOTIDE SEQUENCE</scope>
    <source>
        <strain evidence="12">JB14</strain>
    </source>
</reference>
<dbReference type="GO" id="GO:0005886">
    <property type="term" value="C:plasma membrane"/>
    <property type="evidence" value="ECO:0007669"/>
    <property type="project" value="TreeGrafter"/>
</dbReference>
<evidence type="ECO:0000256" key="3">
    <source>
        <dbReference type="ARBA" id="ARBA00022723"/>
    </source>
</evidence>
<evidence type="ECO:0000256" key="2">
    <source>
        <dbReference type="ARBA" id="ARBA00007983"/>
    </source>
</evidence>
<evidence type="ECO:0000256" key="8">
    <source>
        <dbReference type="PIRSR" id="PIRSR600269-51"/>
    </source>
</evidence>
<dbReference type="InterPro" id="IPR000269">
    <property type="entry name" value="Cu_amine_oxidase"/>
</dbReference>
<sequence length="799" mass="90321">MADRGSYMLFFGTGPNKFSAQEHLYPSTSDSRLENGERLEQCAPPIPPIAKPPAPTNLWASLTVPETTSIQKWLESPDRNLNLTRAVDSALSDNVIFIIETFYPPKAEAVAYLAGLGPVPQKYARVPFIRDYLVGPLPVGNDTTMKPLDIYHSHDIPFNARGYVNPNELQSIWSFITPELSDAMQDLFGATARGNANDTLVTGASGPFSFDGKRRRMWFLWRKNVPGPYLHPVNFFMYVDVSGTDPSMWKVLKTVYNHQIYNTLDDFLSAYRNGTLIRTPTRPDTEDYSWTTRKRVGEPRDLDHLPGPRLVSFAGLRFRVDRTTQYVSWMGWGMYLGFDRDMGLSLWDIRLKGERIIYQLAPQEAIAQYSGNDPMQTTTAWQDRYFGMGSAVRDMLPGYDCPLEAVYLPATTYSGLGSIVRERAICVFEMDSGRPVTRHTGYMEGEFGAVKGHLLTVRSISTVGNYDYVFDYMFQIDGTIEVRVSASGYLQGGYWEPSQEGYGGRIRDTTMGNLHDHVINFKVDLDIVGSSNSLLETTTSQESVQQPWFDPIEEEDDDWGSTVIQQKITKRIIETEDESKLKYPANFQGGYAIVNQEEKNSWGSPRGYAINAGYNPIHNTVVGSRRLLNNANWARYNLAVSRRKDTEISSSSMWNMNLPGAPTVDFHRFFDGENIVQEDLVAWVNVGMHHLPHAEDSPNTKTTIAMSSFLLTPLNYFDSDISLDSRNAILLTAPKTPGDNWAYDDNGVKQDFTCIPQQPKPFEYSAFRTYDAEGNLAKPETVEEMRKVAELYHRVKVEL</sequence>